<proteinExistence type="predicted"/>
<dbReference type="Proteomes" id="UP001519460">
    <property type="component" value="Unassembled WGS sequence"/>
</dbReference>
<comment type="caution">
    <text evidence="2">The sequence shown here is derived from an EMBL/GenBank/DDBJ whole genome shotgun (WGS) entry which is preliminary data.</text>
</comment>
<feature type="compositionally biased region" description="Basic residues" evidence="1">
    <location>
        <begin position="206"/>
        <end position="216"/>
    </location>
</feature>
<organism evidence="2 3">
    <name type="scientific">Batillaria attramentaria</name>
    <dbReference type="NCBI Taxonomy" id="370345"/>
    <lineage>
        <taxon>Eukaryota</taxon>
        <taxon>Metazoa</taxon>
        <taxon>Spiralia</taxon>
        <taxon>Lophotrochozoa</taxon>
        <taxon>Mollusca</taxon>
        <taxon>Gastropoda</taxon>
        <taxon>Caenogastropoda</taxon>
        <taxon>Sorbeoconcha</taxon>
        <taxon>Cerithioidea</taxon>
        <taxon>Batillariidae</taxon>
        <taxon>Batillaria</taxon>
    </lineage>
</organism>
<reference evidence="2 3" key="1">
    <citation type="journal article" date="2023" name="Sci. Data">
        <title>Genome assembly of the Korean intertidal mud-creeper Batillaria attramentaria.</title>
        <authorList>
            <person name="Patra A.K."/>
            <person name="Ho P.T."/>
            <person name="Jun S."/>
            <person name="Lee S.J."/>
            <person name="Kim Y."/>
            <person name="Won Y.J."/>
        </authorList>
    </citation>
    <scope>NUCLEOTIDE SEQUENCE [LARGE SCALE GENOMIC DNA]</scope>
    <source>
        <strain evidence="2">Wonlab-2016</strain>
    </source>
</reference>
<evidence type="ECO:0000313" key="3">
    <source>
        <dbReference type="Proteomes" id="UP001519460"/>
    </source>
</evidence>
<keyword evidence="3" id="KW-1185">Reference proteome</keyword>
<sequence>MKPAEAITESGTQSILHPGGATETIHFAFSTALHRVLGNCGEILSLRPIHLAFIRQVHLSHDVTPSTGELRSPLSFQAEPRKRFTSRSAPRYTGVLGGNCEVLSLRPKHGSDSPRVHTSGAPFTPALSLPSLTACLGYYGESREIFRGACRPVPERDENCNSSTPPNIHSTLHIVNWTANARSKNIPPQRKSNSTRGRPTPIHKAAQQHRDRRKHHEQLIKDGAASPANCVKCLRQSPALALRRLKVTEQSQTASMSLSITSGPVCIDIR</sequence>
<dbReference type="AlphaFoldDB" id="A0ABD0JH24"/>
<dbReference type="EMBL" id="JACVVK020000453">
    <property type="protein sequence ID" value="KAK7473926.1"/>
    <property type="molecule type" value="Genomic_DNA"/>
</dbReference>
<evidence type="ECO:0000256" key="1">
    <source>
        <dbReference type="SAM" id="MobiDB-lite"/>
    </source>
</evidence>
<name>A0ABD0JH24_9CAEN</name>
<protein>
    <submittedName>
        <fullName evidence="2">Uncharacterized protein</fullName>
    </submittedName>
</protein>
<accession>A0ABD0JH24</accession>
<gene>
    <name evidence="2" type="ORF">BaRGS_00034831</name>
</gene>
<evidence type="ECO:0000313" key="2">
    <source>
        <dbReference type="EMBL" id="KAK7473926.1"/>
    </source>
</evidence>
<feature type="region of interest" description="Disordered" evidence="1">
    <location>
        <begin position="183"/>
        <end position="217"/>
    </location>
</feature>